<proteinExistence type="predicted"/>
<sequence length="1988" mass="225731">MFQIANVLYLEAPRDVGYSYGTPANIIHTDNATRDDNAEALMGFVSRFPYYAGRDFYITGESYGGVYVPTLSQKVVELIGSGDLNLTLKGFAVGNGILSNSRQVDSYVDLSFYRGIIGKQKFEYLKSCCPYPLEPAQICNYTATYLDFDYTNGFYQPKNSTDPTFLACANAIAAIGQDNMWESEIYADVYNFIQSCYTDSDGFKDGLKDYIKVEKVRSLLSKFTDSPIVSDGYSSFIDQGAKINTKSTDPFGGYRCYSNDAMINYLNTAEVKNAIHIPASSPAWNITWIDCSDEGYFKYIRQYPEMDGVFKSLLNVPNGLKILVYNGDTDSVCNYLGDQWFVEDLKLPYIGDRKKWHFQLQPETLLEVAGSYQRFSMINTSSFIDLVTIKGSGHMVPTDRPGQSLQMIANFIYGNSNYDTPANVSMNRLPVKDQYNTTEPMLTRKELDRVYNLPGLTFPINFENYAGYLKASTGNYLHYWMVTSQTSPGSDPLFLWLTGGPGCSGLGALLTELGPFRPNPDNRTLSENVFSWNKFANILFLESPRGVGFSFQNMTENNDTRWDDDRSANDAYLALKDFFNVYTEFQERPFYIIGESYGGVYVPMLTSLLVQKIQSGEMQKVNLVGMAVGNGELNSIIGSNSLLSDMYYHGYIGTGEWATLAQCCNTTYQMLPFCPFDARYTVAPDGTAIPKDNTSACDNLIADKINNVWTEDMLYYSDVYNQNQDCYQQTSYLLGSVRSAKTRRKVAEHTRKFIKAQKDASVTNYVDAYRYNNDNYNPISTDQLGGFPCFGTDAAADYLNQPEVRRALHVPDSNTNSWGFCNDDVNYNYVRQYNDTGIFFDRILTSQYPIKILIYNGDTDYACNFMGDQWFVEGIASKWNLATTKPYKEWHFRNQIAGYAKQFAAQHVTINLVTVKGAGHMVPMDRPGPAMQLMSNFFNDRDFSSSLIYSSENTPLKVQYRIQEMLTNITITQKTSASRKAKAILRENNKEEPRVKRETRPDPLRPPPGSKAADKVTALPGVTFQQTNHYSGYLEAHTGVFLHYWLIETPFNQTTAPLILWLNGGPGCSSLGGLINELGPIRPSKDGSTLLENPFAWTKAGNVFFLESPRGVGFSYSSAEAEVPSDAPYNDTYTAENNVLAIKAFFNRYPEYRNREFYITGESYGGVYIPTLTDGLIKAIQSENIDYINFKGIAIGNGEMSELLQISSAVNLLYYRGTYDYETFMKISACCPGNTPQIPGYLTPCDFTQYITLDVYGNAHGIQSDNATIYNCGQMVEKYGFEYVWETLNDVYNTYQDCYNPPYNNTGLANEKKKVVKRSKRSADISSKPGQLLANKFDFVDMAKLLNKDSTDAFKGVYCYQDDASVTYLRRQDVREALHVNIAGLPPWTDCNDDINANYHQLHHDTTPVFDSIIASNWPLRILIYNGDADMACQFKGDEWFIERLTYNHSMIPIQARKPWYYKYVDDTGFNWDPRVAGFQKKFRGRYVNIDMLTIKGGGHLVPLDRPAPTLQMIYNFIYNQDYDTALPYSLIKPQDLFPNSTAAPLPYNNATYREASKVYDLPGLTFNPTFASHSGYLNGSKQGSYIHYWFVESQKNPSQDPVVFWFTGDIGCSSVAGMLSEMGPFRPNPDGQTLYENVFSWNKQASMIFLEVPRGVGFSYQDFGDDQNATLSDDQSGLLNNMNFRGILIGNGRLSNKWNLAHRGDFEYFHGQSSKEEWTTYRGCCQPLNQTYCNITSYLLPNGDSNGNNATCGDIASRIAQQRMHRSSMHLYNMYQDCYGFQSESFGHSEFHISENNKFFKNHRYNAKAAFVSQFSRMNYKSTDSNGGFQCYMVDAVTRYLNQRIVRDALHIPDYIQGFDYCSEHILYLYEPTYDNDYVNDMSSTLMDLFNLNFIKNGNKTNPFRVLLYNGDVDLDVTILEAEYFAETLAATLGAEKRLNRTNWNYQRPGANSRARVGGYTKNWYFRNQNVHLDLVTVKVWQFWNKK</sequence>
<dbReference type="WBParaSite" id="ES5_v2.g11185.t1">
    <property type="protein sequence ID" value="ES5_v2.g11185.t1"/>
    <property type="gene ID" value="ES5_v2.g11185"/>
</dbReference>
<protein>
    <submittedName>
        <fullName evidence="2">Carboxypeptidase</fullName>
    </submittedName>
</protein>
<reference evidence="2" key="1">
    <citation type="submission" date="2022-11" db="UniProtKB">
        <authorList>
            <consortium name="WormBaseParasite"/>
        </authorList>
    </citation>
    <scope>IDENTIFICATION</scope>
</reference>
<evidence type="ECO:0000313" key="1">
    <source>
        <dbReference type="Proteomes" id="UP000887579"/>
    </source>
</evidence>
<accession>A0AC34F2F5</accession>
<dbReference type="Proteomes" id="UP000887579">
    <property type="component" value="Unplaced"/>
</dbReference>
<organism evidence="1 2">
    <name type="scientific">Panagrolaimus sp. ES5</name>
    <dbReference type="NCBI Taxonomy" id="591445"/>
    <lineage>
        <taxon>Eukaryota</taxon>
        <taxon>Metazoa</taxon>
        <taxon>Ecdysozoa</taxon>
        <taxon>Nematoda</taxon>
        <taxon>Chromadorea</taxon>
        <taxon>Rhabditida</taxon>
        <taxon>Tylenchina</taxon>
        <taxon>Panagrolaimomorpha</taxon>
        <taxon>Panagrolaimoidea</taxon>
        <taxon>Panagrolaimidae</taxon>
        <taxon>Panagrolaimus</taxon>
    </lineage>
</organism>
<name>A0AC34F2F5_9BILA</name>
<evidence type="ECO:0000313" key="2">
    <source>
        <dbReference type="WBParaSite" id="ES5_v2.g11185.t1"/>
    </source>
</evidence>